<dbReference type="PANTHER" id="PTHR33365:SF7">
    <property type="entry name" value="TAT PATHWAY SIGNAL SEQUENCE"/>
    <property type="match status" value="1"/>
</dbReference>
<name>A0A6A5YYX2_9PLEO</name>
<feature type="transmembrane region" description="Helical" evidence="3">
    <location>
        <begin position="49"/>
        <end position="70"/>
    </location>
</feature>
<evidence type="ECO:0000313" key="4">
    <source>
        <dbReference type="EMBL" id="KAF2111301.1"/>
    </source>
</evidence>
<protein>
    <recommendedName>
        <fullName evidence="6">Tat pathway signal sequence</fullName>
    </recommendedName>
</protein>
<dbReference type="GO" id="GO:0043386">
    <property type="term" value="P:mycotoxin biosynthetic process"/>
    <property type="evidence" value="ECO:0007669"/>
    <property type="project" value="InterPro"/>
</dbReference>
<keyword evidence="5" id="KW-1185">Reference proteome</keyword>
<keyword evidence="3" id="KW-0472">Membrane</keyword>
<accession>A0A6A5YYX2</accession>
<reference evidence="4" key="1">
    <citation type="journal article" date="2020" name="Stud. Mycol.">
        <title>101 Dothideomycetes genomes: a test case for predicting lifestyles and emergence of pathogens.</title>
        <authorList>
            <person name="Haridas S."/>
            <person name="Albert R."/>
            <person name="Binder M."/>
            <person name="Bloem J."/>
            <person name="Labutti K."/>
            <person name="Salamov A."/>
            <person name="Andreopoulos B."/>
            <person name="Baker S."/>
            <person name="Barry K."/>
            <person name="Bills G."/>
            <person name="Bluhm B."/>
            <person name="Cannon C."/>
            <person name="Castanera R."/>
            <person name="Culley D."/>
            <person name="Daum C."/>
            <person name="Ezra D."/>
            <person name="Gonzalez J."/>
            <person name="Henrissat B."/>
            <person name="Kuo A."/>
            <person name="Liang C."/>
            <person name="Lipzen A."/>
            <person name="Lutzoni F."/>
            <person name="Magnuson J."/>
            <person name="Mondo S."/>
            <person name="Nolan M."/>
            <person name="Ohm R."/>
            <person name="Pangilinan J."/>
            <person name="Park H.-J."/>
            <person name="Ramirez L."/>
            <person name="Alfaro M."/>
            <person name="Sun H."/>
            <person name="Tritt A."/>
            <person name="Yoshinaga Y."/>
            <person name="Zwiers L.-H."/>
            <person name="Turgeon B."/>
            <person name="Goodwin S."/>
            <person name="Spatafora J."/>
            <person name="Crous P."/>
            <person name="Grigoriev I."/>
        </authorList>
    </citation>
    <scope>NUCLEOTIDE SEQUENCE</scope>
    <source>
        <strain evidence="4">CBS 627.86</strain>
    </source>
</reference>
<keyword evidence="3" id="KW-1133">Transmembrane helix</keyword>
<organism evidence="4 5">
    <name type="scientific">Lophiotrema nucula</name>
    <dbReference type="NCBI Taxonomy" id="690887"/>
    <lineage>
        <taxon>Eukaryota</taxon>
        <taxon>Fungi</taxon>
        <taxon>Dikarya</taxon>
        <taxon>Ascomycota</taxon>
        <taxon>Pezizomycotina</taxon>
        <taxon>Dothideomycetes</taxon>
        <taxon>Pleosporomycetidae</taxon>
        <taxon>Pleosporales</taxon>
        <taxon>Lophiotremataceae</taxon>
        <taxon>Lophiotrema</taxon>
    </lineage>
</organism>
<keyword evidence="3" id="KW-0812">Transmembrane</keyword>
<dbReference type="Pfam" id="PF11807">
    <property type="entry name" value="UstYa"/>
    <property type="match status" value="1"/>
</dbReference>
<feature type="compositionally biased region" description="Basic and acidic residues" evidence="2">
    <location>
        <begin position="14"/>
        <end position="29"/>
    </location>
</feature>
<dbReference type="AlphaFoldDB" id="A0A6A5YYX2"/>
<proteinExistence type="inferred from homology"/>
<evidence type="ECO:0008006" key="6">
    <source>
        <dbReference type="Google" id="ProtNLM"/>
    </source>
</evidence>
<evidence type="ECO:0000256" key="3">
    <source>
        <dbReference type="SAM" id="Phobius"/>
    </source>
</evidence>
<dbReference type="EMBL" id="ML977335">
    <property type="protein sequence ID" value="KAF2111301.1"/>
    <property type="molecule type" value="Genomic_DNA"/>
</dbReference>
<evidence type="ECO:0000313" key="5">
    <source>
        <dbReference type="Proteomes" id="UP000799770"/>
    </source>
</evidence>
<dbReference type="InterPro" id="IPR021765">
    <property type="entry name" value="UstYa-like"/>
</dbReference>
<feature type="region of interest" description="Disordered" evidence="2">
    <location>
        <begin position="1"/>
        <end position="29"/>
    </location>
</feature>
<comment type="similarity">
    <text evidence="1">Belongs to the ustYa family.</text>
</comment>
<dbReference type="PANTHER" id="PTHR33365">
    <property type="entry name" value="YALI0B05434P"/>
    <property type="match status" value="1"/>
</dbReference>
<dbReference type="OrthoDB" id="3687641at2759"/>
<gene>
    <name evidence="4" type="ORF">BDV96DRAFT_582848</name>
</gene>
<sequence>MKLSSGYIPVSNEEGAHTDAKKRDSEQHRPSLEYAYQPSELEHNSRYPAWHYVFHALFVAANLCWTLVLVSQTTHLRHDTYSGDVPSPANNISLERVVMNNSLWDENRFKGPPNPDQTQAWLEFFNLTSIAVSREDLDAIDRTSVQLTSGPNRYLAMLDVFHQIHCLDKIRIYLNRDYYTLVEHPTMQLIHVHHCLDSLRQIAMCRGDTELVTFQYVSEEWYPNPRPNPDFLVERKCRNWDQLVEWVSERRADVGDAESREVWEGKYGKATSHG</sequence>
<dbReference type="Proteomes" id="UP000799770">
    <property type="component" value="Unassembled WGS sequence"/>
</dbReference>
<evidence type="ECO:0000256" key="2">
    <source>
        <dbReference type="SAM" id="MobiDB-lite"/>
    </source>
</evidence>
<evidence type="ECO:0000256" key="1">
    <source>
        <dbReference type="ARBA" id="ARBA00035112"/>
    </source>
</evidence>